<organism evidence="1 2">
    <name type="scientific">Subdoligranulum variabile DSM 15176</name>
    <dbReference type="NCBI Taxonomy" id="411471"/>
    <lineage>
        <taxon>Bacteria</taxon>
        <taxon>Bacillati</taxon>
        <taxon>Bacillota</taxon>
        <taxon>Clostridia</taxon>
        <taxon>Eubacteriales</taxon>
        <taxon>Oscillospiraceae</taxon>
        <taxon>Subdoligranulum</taxon>
    </lineage>
</organism>
<proteinExistence type="predicted"/>
<comment type="caution">
    <text evidence="1">The sequence shown here is derived from an EMBL/GenBank/DDBJ whole genome shotgun (WGS) entry which is preliminary data.</text>
</comment>
<protein>
    <submittedName>
        <fullName evidence="1">Uncharacterized protein</fullName>
    </submittedName>
</protein>
<dbReference type="EMBL" id="ACBY02000011">
    <property type="protein sequence ID" value="EFB77457.1"/>
    <property type="molecule type" value="Genomic_DNA"/>
</dbReference>
<evidence type="ECO:0000313" key="1">
    <source>
        <dbReference type="EMBL" id="EFB77457.1"/>
    </source>
</evidence>
<keyword evidence="2" id="KW-1185">Reference proteome</keyword>
<dbReference type="Proteomes" id="UP000003438">
    <property type="component" value="Unassembled WGS sequence"/>
</dbReference>
<sequence length="60" mass="7161">MGDTLLYINFLTPPLSYHPIRNFSSFLYIFSKFLSVVKWQVSLYRVHIFTFYHSTVVINV</sequence>
<name>D1PIU7_9FIRM</name>
<dbReference type="AlphaFoldDB" id="D1PIU7"/>
<gene>
    <name evidence="1" type="ORF">SUBVAR_04263</name>
</gene>
<dbReference type="HOGENOM" id="CLU_2940105_0_0_9"/>
<accession>D1PIU7</accession>
<evidence type="ECO:0000313" key="2">
    <source>
        <dbReference type="Proteomes" id="UP000003438"/>
    </source>
</evidence>
<reference evidence="1" key="1">
    <citation type="submission" date="2009-12" db="EMBL/GenBank/DDBJ databases">
        <authorList>
            <person name="Weinstock G."/>
            <person name="Sodergren E."/>
            <person name="Clifton S."/>
            <person name="Fulton L."/>
            <person name="Fulton B."/>
            <person name="Courtney L."/>
            <person name="Fronick C."/>
            <person name="Harrison M."/>
            <person name="Strong C."/>
            <person name="Farmer C."/>
            <person name="Delahaunty K."/>
            <person name="Markovic C."/>
            <person name="Hall O."/>
            <person name="Minx P."/>
            <person name="Tomlinson C."/>
            <person name="Mitreva M."/>
            <person name="Nelson J."/>
            <person name="Hou S."/>
            <person name="Wollam A."/>
            <person name="Pepin K.H."/>
            <person name="Johnson M."/>
            <person name="Bhonagiri V."/>
            <person name="Nash W.E."/>
            <person name="Warren W."/>
            <person name="Chinwalla A."/>
            <person name="Mardis E.R."/>
            <person name="Wilson R.K."/>
        </authorList>
    </citation>
    <scope>NUCLEOTIDE SEQUENCE [LARGE SCALE GENOMIC DNA]</scope>
    <source>
        <strain evidence="1">DSM 15176</strain>
    </source>
</reference>